<dbReference type="AlphaFoldDB" id="A0A2A4X8J1"/>
<evidence type="ECO:0000313" key="12">
    <source>
        <dbReference type="Proteomes" id="UP000218775"/>
    </source>
</evidence>
<evidence type="ECO:0000256" key="3">
    <source>
        <dbReference type="ARBA" id="ARBA00022884"/>
    </source>
</evidence>
<dbReference type="GO" id="GO:0019843">
    <property type="term" value="F:rRNA binding"/>
    <property type="evidence" value="ECO:0007669"/>
    <property type="project" value="UniProtKB-UniRule"/>
</dbReference>
<evidence type="ECO:0000256" key="8">
    <source>
        <dbReference type="RuleBase" id="RU003905"/>
    </source>
</evidence>
<comment type="subunit">
    <text evidence="7 9">Part of the 50S ribosomal subunit. Forms a cluster with proteins L14 and L19.</text>
</comment>
<evidence type="ECO:0000313" key="11">
    <source>
        <dbReference type="EMBL" id="PCI78385.1"/>
    </source>
</evidence>
<protein>
    <recommendedName>
        <fullName evidence="6 7">Large ribosomal subunit protein uL3</fullName>
    </recommendedName>
</protein>
<evidence type="ECO:0000256" key="4">
    <source>
        <dbReference type="ARBA" id="ARBA00022980"/>
    </source>
</evidence>
<keyword evidence="4 7" id="KW-0689">Ribosomal protein</keyword>
<dbReference type="PROSITE" id="PS00474">
    <property type="entry name" value="RIBOSOMAL_L3"/>
    <property type="match status" value="1"/>
</dbReference>
<keyword evidence="5 7" id="KW-0687">Ribonucleoprotein</keyword>
<dbReference type="InterPro" id="IPR009000">
    <property type="entry name" value="Transl_B-barrel_sf"/>
</dbReference>
<dbReference type="PANTHER" id="PTHR11229:SF16">
    <property type="entry name" value="LARGE RIBOSOMAL SUBUNIT PROTEIN UL3C"/>
    <property type="match status" value="1"/>
</dbReference>
<name>A0A2A4X8J1_UNCAE</name>
<dbReference type="Gene3D" id="2.40.30.10">
    <property type="entry name" value="Translation factors"/>
    <property type="match status" value="1"/>
</dbReference>
<accession>A0A2A4X8J1</accession>
<dbReference type="SUPFAM" id="SSF50447">
    <property type="entry name" value="Translation proteins"/>
    <property type="match status" value="1"/>
</dbReference>
<keyword evidence="2 7" id="KW-0699">rRNA-binding</keyword>
<reference evidence="12" key="1">
    <citation type="submission" date="2017-08" db="EMBL/GenBank/DDBJ databases">
        <title>A dynamic microbial community with high functional redundancy inhabits the cold, oxic subseafloor aquifer.</title>
        <authorList>
            <person name="Tully B.J."/>
            <person name="Wheat C.G."/>
            <person name="Glazer B.T."/>
            <person name="Huber J.A."/>
        </authorList>
    </citation>
    <scope>NUCLEOTIDE SEQUENCE [LARGE SCALE GENOMIC DNA]</scope>
</reference>
<dbReference type="FunFam" id="3.30.160.810:FF:000001">
    <property type="entry name" value="50S ribosomal protein L3"/>
    <property type="match status" value="1"/>
</dbReference>
<evidence type="ECO:0000256" key="9">
    <source>
        <dbReference type="RuleBase" id="RU003906"/>
    </source>
</evidence>
<evidence type="ECO:0000256" key="7">
    <source>
        <dbReference type="HAMAP-Rule" id="MF_01325"/>
    </source>
</evidence>
<dbReference type="InterPro" id="IPR000597">
    <property type="entry name" value="Ribosomal_uL3"/>
</dbReference>
<sequence length="216" mass="23558">MKKKTLQLVGLKKGMTRQFDKEGRLLVCTMIQLKKNKVTQVKTVEKDGYSGIQMAGVEIRDSKKKNVTKPLQGHYAKAKCEPCKKMVETPLASVEEYSLGQEIGVDMFEVGSFVDVIGKTKGKGYQGVMKRHNFSGGPATHGSKFHRSAGSTGSLTPSRNFKNGKKAGHMGAERQTTECLLVVGVNVEKEYLLVKGAVPGPTGNIVCVRKALKKNN</sequence>
<keyword evidence="3 7" id="KW-0694">RNA-binding</keyword>
<comment type="function">
    <text evidence="7 9">One of the primary rRNA binding proteins, it binds directly near the 3'-end of the 23S rRNA, where it nucleates assembly of the 50S subunit.</text>
</comment>
<comment type="similarity">
    <text evidence="1 7 8">Belongs to the universal ribosomal protein uL3 family.</text>
</comment>
<evidence type="ECO:0000256" key="10">
    <source>
        <dbReference type="SAM" id="MobiDB-lite"/>
    </source>
</evidence>
<evidence type="ECO:0000256" key="6">
    <source>
        <dbReference type="ARBA" id="ARBA00035243"/>
    </source>
</evidence>
<dbReference type="PANTHER" id="PTHR11229">
    <property type="entry name" value="50S RIBOSOMAL PROTEIN L3"/>
    <property type="match status" value="1"/>
</dbReference>
<comment type="caution">
    <text evidence="11">The sequence shown here is derived from an EMBL/GenBank/DDBJ whole genome shotgun (WGS) entry which is preliminary data.</text>
</comment>
<dbReference type="Pfam" id="PF00297">
    <property type="entry name" value="Ribosomal_L3"/>
    <property type="match status" value="1"/>
</dbReference>
<dbReference type="Gene3D" id="3.30.160.810">
    <property type="match status" value="1"/>
</dbReference>
<dbReference type="Proteomes" id="UP000218775">
    <property type="component" value="Unassembled WGS sequence"/>
</dbReference>
<dbReference type="GO" id="GO:0003735">
    <property type="term" value="F:structural constituent of ribosome"/>
    <property type="evidence" value="ECO:0007669"/>
    <property type="project" value="UniProtKB-UniRule"/>
</dbReference>
<evidence type="ECO:0000256" key="2">
    <source>
        <dbReference type="ARBA" id="ARBA00022730"/>
    </source>
</evidence>
<evidence type="ECO:0000256" key="1">
    <source>
        <dbReference type="ARBA" id="ARBA00006540"/>
    </source>
</evidence>
<dbReference type="InterPro" id="IPR019927">
    <property type="entry name" value="Ribosomal_uL3_bac/org-type"/>
</dbReference>
<proteinExistence type="inferred from homology"/>
<dbReference type="GO" id="GO:0006412">
    <property type="term" value="P:translation"/>
    <property type="evidence" value="ECO:0007669"/>
    <property type="project" value="UniProtKB-UniRule"/>
</dbReference>
<dbReference type="InterPro" id="IPR019926">
    <property type="entry name" value="Ribosomal_uL3_CS"/>
</dbReference>
<dbReference type="NCBIfam" id="TIGR03625">
    <property type="entry name" value="L3_bact"/>
    <property type="match status" value="1"/>
</dbReference>
<evidence type="ECO:0000256" key="5">
    <source>
        <dbReference type="ARBA" id="ARBA00023274"/>
    </source>
</evidence>
<gene>
    <name evidence="7" type="primary">rplC</name>
    <name evidence="11" type="ORF">COB21_00695</name>
</gene>
<dbReference type="HAMAP" id="MF_01325_B">
    <property type="entry name" value="Ribosomal_uL3_B"/>
    <property type="match status" value="1"/>
</dbReference>
<feature type="region of interest" description="Disordered" evidence="10">
    <location>
        <begin position="135"/>
        <end position="160"/>
    </location>
</feature>
<feature type="compositionally biased region" description="Polar residues" evidence="10">
    <location>
        <begin position="149"/>
        <end position="160"/>
    </location>
</feature>
<dbReference type="GO" id="GO:0022625">
    <property type="term" value="C:cytosolic large ribosomal subunit"/>
    <property type="evidence" value="ECO:0007669"/>
    <property type="project" value="TreeGrafter"/>
</dbReference>
<dbReference type="FunFam" id="2.40.30.10:FF:000004">
    <property type="entry name" value="50S ribosomal protein L3"/>
    <property type="match status" value="1"/>
</dbReference>
<dbReference type="EMBL" id="NVUK01000006">
    <property type="protein sequence ID" value="PCI78385.1"/>
    <property type="molecule type" value="Genomic_DNA"/>
</dbReference>
<organism evidence="11 12">
    <name type="scientific">Aerophobetes bacterium</name>
    <dbReference type="NCBI Taxonomy" id="2030807"/>
    <lineage>
        <taxon>Bacteria</taxon>
        <taxon>Candidatus Aerophobota</taxon>
    </lineage>
</organism>